<dbReference type="Pfam" id="PF13399">
    <property type="entry name" value="LytR_C"/>
    <property type="match status" value="1"/>
</dbReference>
<dbReference type="Pfam" id="PF03816">
    <property type="entry name" value="LytR_cpsA_psr"/>
    <property type="match status" value="1"/>
</dbReference>
<keyword evidence="3" id="KW-0472">Membrane</keyword>
<evidence type="ECO:0000256" key="2">
    <source>
        <dbReference type="SAM" id="MobiDB-lite"/>
    </source>
</evidence>
<dbReference type="PANTHER" id="PTHR33392">
    <property type="entry name" value="POLYISOPRENYL-TEICHOIC ACID--PEPTIDOGLYCAN TEICHOIC ACID TRANSFERASE TAGU"/>
    <property type="match status" value="1"/>
</dbReference>
<organism evidence="6 7">
    <name type="scientific">Peterkaempfera bronchialis</name>
    <dbReference type="NCBI Taxonomy" id="2126346"/>
    <lineage>
        <taxon>Bacteria</taxon>
        <taxon>Bacillati</taxon>
        <taxon>Actinomycetota</taxon>
        <taxon>Actinomycetes</taxon>
        <taxon>Kitasatosporales</taxon>
        <taxon>Streptomycetaceae</taxon>
        <taxon>Peterkaempfera</taxon>
    </lineage>
</organism>
<keyword evidence="3" id="KW-1133">Transmembrane helix</keyword>
<feature type="domain" description="LytR/CpsA/Psr regulator C-terminal" evidence="5">
    <location>
        <begin position="413"/>
        <end position="500"/>
    </location>
</feature>
<dbReference type="InterPro" id="IPR027381">
    <property type="entry name" value="LytR/CpsA/Psr_C"/>
</dbReference>
<evidence type="ECO:0000256" key="1">
    <source>
        <dbReference type="ARBA" id="ARBA00006068"/>
    </source>
</evidence>
<evidence type="ECO:0000313" key="6">
    <source>
        <dbReference type="EMBL" id="AXI77830.1"/>
    </source>
</evidence>
<dbReference type="EMBL" id="CP031264">
    <property type="protein sequence ID" value="AXI77830.1"/>
    <property type="molecule type" value="Genomic_DNA"/>
</dbReference>
<dbReference type="Gene3D" id="3.30.70.2390">
    <property type="match status" value="1"/>
</dbReference>
<proteinExistence type="inferred from homology"/>
<protein>
    <submittedName>
        <fullName evidence="6">LytR family transcriptional regulator</fullName>
    </submittedName>
</protein>
<feature type="transmembrane region" description="Helical" evidence="3">
    <location>
        <begin position="55"/>
        <end position="78"/>
    </location>
</feature>
<dbReference type="PANTHER" id="PTHR33392:SF6">
    <property type="entry name" value="POLYISOPRENYL-TEICHOIC ACID--PEPTIDOGLYCAN TEICHOIC ACID TRANSFERASE TAGU"/>
    <property type="match status" value="1"/>
</dbReference>
<evidence type="ECO:0000259" key="5">
    <source>
        <dbReference type="Pfam" id="PF13399"/>
    </source>
</evidence>
<keyword evidence="7" id="KW-1185">Reference proteome</keyword>
<comment type="similarity">
    <text evidence="1">Belongs to the LytR/CpsA/Psr (LCP) family.</text>
</comment>
<name>A0A345SVS5_9ACTN</name>
<accession>A0A345SVS5</accession>
<gene>
    <name evidence="6" type="ORF">C7M71_010670</name>
</gene>
<feature type="region of interest" description="Disordered" evidence="2">
    <location>
        <begin position="1"/>
        <end position="51"/>
    </location>
</feature>
<evidence type="ECO:0000256" key="3">
    <source>
        <dbReference type="SAM" id="Phobius"/>
    </source>
</evidence>
<evidence type="ECO:0000313" key="7">
    <source>
        <dbReference type="Proteomes" id="UP000249340"/>
    </source>
</evidence>
<sequence>MATHDRPAPAGGTPTDSGAAPPAQDAAAIPGQRSHRAAGSSRSSRRKPKSGIKRYLKPISIGAGACVLLTAVSGWLYYEHLNSNIETSKKNLSDAKGKRTAPNAFGQVPLNILLLGSDSRATERARKLGGGKNLKDSPPLADVQMLLHVSADRSNASLISIPRDTMVDIPECRDESGKDYPAIPYRRINESLAHGGPGCTLGTWTEVTKLDIDHFMVIDFGGVVDMAQAVGGVTVCVNMNMYDRKTKIGGTGLKLPKGESKLNAEQSLLWLRTRDAWGSDLNRTKAQRMYLNSLIRKLKDEGTLTNPGRLMDLAEAATNALKVDDGLNTVKKLYDLGTELRKVPANRITTLTVPFLQDPQNKNTVVINKPDADKIWQMLLADVPLDKNGGKKKAAPSASATAPASTPAVDRSTVAVTVRNGTTVQKRAATLATELVGLGFTQAAVGTPGNADAQSETTLTFGASHQAEAQAVAAALKLPASALKESPSGGAPALVIGDDWTDGSTFPVRETPKAGDLPSSVEVKHASDKSDCMQVVPQGTTYTW</sequence>
<dbReference type="AlphaFoldDB" id="A0A345SVS5"/>
<feature type="compositionally biased region" description="Low complexity" evidence="2">
    <location>
        <begin position="395"/>
        <end position="408"/>
    </location>
</feature>
<reference evidence="7" key="1">
    <citation type="submission" date="2018-07" db="EMBL/GenBank/DDBJ databases">
        <title>Streptacidiphilus bronchialis DSM 106435 chromosome.</title>
        <authorList>
            <person name="Batra D."/>
            <person name="Gulvik C.A."/>
        </authorList>
    </citation>
    <scope>NUCLEOTIDE SEQUENCE [LARGE SCALE GENOMIC DNA]</scope>
    <source>
        <strain evidence="7">DSM 106435</strain>
    </source>
</reference>
<dbReference type="RefSeq" id="WP_111492157.1">
    <property type="nucleotide sequence ID" value="NZ_CP031264.1"/>
</dbReference>
<feature type="domain" description="Cell envelope-related transcriptional attenuator" evidence="4">
    <location>
        <begin position="141"/>
        <end position="299"/>
    </location>
</feature>
<dbReference type="Proteomes" id="UP000249340">
    <property type="component" value="Chromosome"/>
</dbReference>
<dbReference type="InterPro" id="IPR004474">
    <property type="entry name" value="LytR_CpsA_psr"/>
</dbReference>
<dbReference type="OrthoDB" id="9782542at2"/>
<keyword evidence="3" id="KW-0812">Transmembrane</keyword>
<evidence type="ECO:0000259" key="4">
    <source>
        <dbReference type="Pfam" id="PF03816"/>
    </source>
</evidence>
<feature type="region of interest" description="Disordered" evidence="2">
    <location>
        <begin position="387"/>
        <end position="408"/>
    </location>
</feature>
<dbReference type="InterPro" id="IPR050922">
    <property type="entry name" value="LytR/CpsA/Psr_CW_biosynth"/>
</dbReference>
<dbReference type="NCBIfam" id="TIGR00350">
    <property type="entry name" value="lytR_cpsA_psr"/>
    <property type="match status" value="1"/>
</dbReference>
<feature type="compositionally biased region" description="Low complexity" evidence="2">
    <location>
        <begin position="19"/>
        <end position="30"/>
    </location>
</feature>
<dbReference type="KEGG" id="stri:C7M71_010670"/>
<dbReference type="Gene3D" id="3.40.630.190">
    <property type="entry name" value="LCP protein"/>
    <property type="match status" value="1"/>
</dbReference>